<reference evidence="11" key="1">
    <citation type="submission" date="2024-06" db="EMBL/GenBank/DDBJ databases">
        <authorList>
            <person name="Ryan C."/>
        </authorList>
    </citation>
    <scope>NUCLEOTIDE SEQUENCE [LARGE SCALE GENOMIC DNA]</scope>
</reference>
<keyword evidence="3" id="KW-0804">Transcription</keyword>
<proteinExistence type="predicted"/>
<dbReference type="PROSITE" id="PS51745">
    <property type="entry name" value="PB1"/>
    <property type="match status" value="1"/>
</dbReference>
<feature type="region of interest" description="Disordered" evidence="5">
    <location>
        <begin position="515"/>
        <end position="535"/>
    </location>
</feature>
<dbReference type="InterPro" id="IPR000270">
    <property type="entry name" value="PB1_dom"/>
</dbReference>
<evidence type="ECO:0000256" key="3">
    <source>
        <dbReference type="ARBA" id="ARBA00023163"/>
    </source>
</evidence>
<dbReference type="Gene3D" id="3.10.20.90">
    <property type="entry name" value="Phosphatidylinositol 3-kinase Catalytic Subunit, Chain A, domain 1"/>
    <property type="match status" value="1"/>
</dbReference>
<dbReference type="Proteomes" id="UP001497457">
    <property type="component" value="Chromosome 21rd"/>
</dbReference>
<feature type="domain" description="PB1" evidence="7">
    <location>
        <begin position="785"/>
        <end position="867"/>
    </location>
</feature>
<dbReference type="PROSITE" id="PS51519">
    <property type="entry name" value="RWP_RK"/>
    <property type="match status" value="1"/>
</dbReference>
<dbReference type="Proteomes" id="UP001497457">
    <property type="component" value="Chromosome 23rd"/>
</dbReference>
<evidence type="ECO:0000313" key="9">
    <source>
        <dbReference type="EMBL" id="CAL4985182.1"/>
    </source>
</evidence>
<dbReference type="SUPFAM" id="SSF54277">
    <property type="entry name" value="CAD &amp; PB1 domains"/>
    <property type="match status" value="1"/>
</dbReference>
<evidence type="ECO:0000313" key="11">
    <source>
        <dbReference type="Proteomes" id="UP001497457"/>
    </source>
</evidence>
<dbReference type="Pfam" id="PF00564">
    <property type="entry name" value="PB1"/>
    <property type="match status" value="1"/>
</dbReference>
<reference evidence="10 11" key="2">
    <citation type="submission" date="2024-10" db="EMBL/GenBank/DDBJ databases">
        <authorList>
            <person name="Ryan C."/>
        </authorList>
    </citation>
    <scope>NUCLEOTIDE SEQUENCE [LARGE SCALE GENOMIC DNA]</scope>
</reference>
<gene>
    <name evidence="8" type="ORF">URODEC1_LOCUS56323</name>
    <name evidence="9" type="ORF">URODEC1_LOCUS57840</name>
    <name evidence="10" type="ORF">URODEC1_LOCUS59507</name>
</gene>
<feature type="region of interest" description="Disordered" evidence="5">
    <location>
        <begin position="745"/>
        <end position="786"/>
    </location>
</feature>
<evidence type="ECO:0000259" key="6">
    <source>
        <dbReference type="PROSITE" id="PS51519"/>
    </source>
</evidence>
<dbReference type="Pfam" id="PF02042">
    <property type="entry name" value="RWP-RK"/>
    <property type="match status" value="1"/>
</dbReference>
<dbReference type="PANTHER" id="PTHR32002">
    <property type="entry name" value="PROTEIN NLP8"/>
    <property type="match status" value="1"/>
</dbReference>
<dbReference type="InterPro" id="IPR003035">
    <property type="entry name" value="RWP-RK_dom"/>
</dbReference>
<evidence type="ECO:0000256" key="1">
    <source>
        <dbReference type="ARBA" id="ARBA00023015"/>
    </source>
</evidence>
<evidence type="ECO:0000313" key="8">
    <source>
        <dbReference type="EMBL" id="CAL4981812.1"/>
    </source>
</evidence>
<sequence length="882" mass="96609">MDGIGTSVCGAGSPLDMDSFTLSAFDGLCSYTDLGAGTSVDDNVLSALCSSIHSEEQAEADASISVDSDFPDGSVSGKVMHMCTTVFPKSIHCAAITLPERMLRALAMLKDASSGSGPILAQVWMPVRDGERQVLTTSEQPFLLDQRLTGYREVSRQFMFSATEGPGQFHGLPGRVFMSGMPEWTSNVMYYHDSEYLRMDHAARNEVRGSLAVPVLDSSGPSDSCCAVLEVVMTQEKDNFLSEIDSISKALQSVHLSTVKEWTYPQNHTRNQESALAEISYVLRTVCHAHMLPLALVWVPFCWSSNANVSLEYGDQAIKLSLKKKDLLCIQESSCYVNDMRMHYFVRACAEHPLKRGQGVAGNAILSNSPFFSFDVRDYDICDYPLAHHARKFGLQSAVAIRLRSTYTGSDDYVLEYFLPPMCKGCDKQQRLLDDISETMQRVCKSLRTVSDSELMADTKVNPSKEKGCGMSFSSSGVSVNSSQKLTVSSTMETNALSGHQMVNTNELLGDLKHANKKLKPSSTSPGEKRRNSTEKNISLSVLQKYFAGSLKDAAKSLGVCPTTLKRICRQHGISRWPSRKIKKVNRSLEKIQNVISSVHGVHREVKYDPATGFLISSASPSGNPLLIDVEGDAADPLRIESESSQLKIKVDCGASQEEYQGQQVLKAQKEKLSEIDFNLNEGRWFQSSHSAGTSDRSLSADTYNVSHFTNENNTSFQTGLGIDGSQGNDASSDLFLVPQQSKIGTETLPSPSSITDYSSGSASSHGTFQKCSKTQASRSEGNTTATVKANYKDDAVRFKLLPSMKHHDLLEEIAKRLKLSVGTFQLKYRDDEDEWVILGNDADLLECLDILETTRSHVLKVQVRDVPYAAASSGSGSVLGT</sequence>
<dbReference type="PANTHER" id="PTHR32002:SF45">
    <property type="entry name" value="PB1 DOMAIN-CONTAINING PROTEIN"/>
    <property type="match status" value="1"/>
</dbReference>
<dbReference type="AlphaFoldDB" id="A0ABC9AXN9"/>
<evidence type="ECO:0000256" key="2">
    <source>
        <dbReference type="ARBA" id="ARBA00023125"/>
    </source>
</evidence>
<keyword evidence="4" id="KW-0539">Nucleus</keyword>
<evidence type="ECO:0000256" key="5">
    <source>
        <dbReference type="SAM" id="MobiDB-lite"/>
    </source>
</evidence>
<dbReference type="InterPro" id="IPR053793">
    <property type="entry name" value="PB1-like"/>
</dbReference>
<keyword evidence="11" id="KW-1185">Reference proteome</keyword>
<feature type="domain" description="RWP-RK" evidence="6">
    <location>
        <begin position="524"/>
        <end position="605"/>
    </location>
</feature>
<dbReference type="EMBL" id="OZ075132">
    <property type="protein sequence ID" value="CAL4985182.1"/>
    <property type="molecule type" value="Genomic_DNA"/>
</dbReference>
<dbReference type="Proteomes" id="UP001497457">
    <property type="component" value="Chromosome 22rd"/>
</dbReference>
<evidence type="ECO:0000313" key="10">
    <source>
        <dbReference type="EMBL" id="CAL4988964.1"/>
    </source>
</evidence>
<keyword evidence="2" id="KW-0238">DNA-binding</keyword>
<evidence type="ECO:0000259" key="7">
    <source>
        <dbReference type="PROSITE" id="PS51745"/>
    </source>
</evidence>
<dbReference type="GO" id="GO:0003677">
    <property type="term" value="F:DNA binding"/>
    <property type="evidence" value="ECO:0007669"/>
    <property type="project" value="UniProtKB-KW"/>
</dbReference>
<name>A0ABC9AXN9_9POAL</name>
<evidence type="ECO:0000256" key="4">
    <source>
        <dbReference type="ARBA" id="ARBA00023242"/>
    </source>
</evidence>
<accession>A0ABC9AXN9</accession>
<dbReference type="EMBL" id="OZ075133">
    <property type="protein sequence ID" value="CAL4988964.1"/>
    <property type="molecule type" value="Genomic_DNA"/>
</dbReference>
<protein>
    <submittedName>
        <fullName evidence="10">Uncharacterized protein</fullName>
    </submittedName>
</protein>
<dbReference type="EMBL" id="OZ075131">
    <property type="protein sequence ID" value="CAL4981812.1"/>
    <property type="molecule type" value="Genomic_DNA"/>
</dbReference>
<keyword evidence="1" id="KW-0805">Transcription regulation</keyword>
<dbReference type="InterPro" id="IPR045012">
    <property type="entry name" value="NLP"/>
</dbReference>
<dbReference type="InterPro" id="IPR055081">
    <property type="entry name" value="NLP1-9_GAF"/>
</dbReference>
<organism evidence="10 11">
    <name type="scientific">Urochloa decumbens</name>
    <dbReference type="NCBI Taxonomy" id="240449"/>
    <lineage>
        <taxon>Eukaryota</taxon>
        <taxon>Viridiplantae</taxon>
        <taxon>Streptophyta</taxon>
        <taxon>Embryophyta</taxon>
        <taxon>Tracheophyta</taxon>
        <taxon>Spermatophyta</taxon>
        <taxon>Magnoliopsida</taxon>
        <taxon>Liliopsida</taxon>
        <taxon>Poales</taxon>
        <taxon>Poaceae</taxon>
        <taxon>PACMAD clade</taxon>
        <taxon>Panicoideae</taxon>
        <taxon>Panicodae</taxon>
        <taxon>Paniceae</taxon>
        <taxon>Melinidinae</taxon>
        <taxon>Urochloa</taxon>
    </lineage>
</organism>
<dbReference type="Pfam" id="PF22922">
    <property type="entry name" value="GAF_NLP"/>
    <property type="match status" value="1"/>
</dbReference>
<dbReference type="SMART" id="SM00666">
    <property type="entry name" value="PB1"/>
    <property type="match status" value="1"/>
</dbReference>